<dbReference type="Gene3D" id="3.40.50.80">
    <property type="entry name" value="Nucleotide-binding domain of ferredoxin-NADP reductase (FNR) module"/>
    <property type="match status" value="1"/>
</dbReference>
<protein>
    <recommendedName>
        <fullName evidence="8">FAD-binding oxidoreductase</fullName>
    </recommendedName>
</protein>
<keyword evidence="2" id="KW-0285">Flavoprotein</keyword>
<keyword evidence="3" id="KW-0472">Membrane</keyword>
<organism evidence="6 7">
    <name type="scientific">Pedobacter ginsengiterrae</name>
    <dbReference type="NCBI Taxonomy" id="871696"/>
    <lineage>
        <taxon>Bacteria</taxon>
        <taxon>Pseudomonadati</taxon>
        <taxon>Bacteroidota</taxon>
        <taxon>Sphingobacteriia</taxon>
        <taxon>Sphingobacteriales</taxon>
        <taxon>Sphingobacteriaceae</taxon>
        <taxon>Pedobacter</taxon>
    </lineage>
</organism>
<dbReference type="InterPro" id="IPR029039">
    <property type="entry name" value="Flavoprotein-like_sf"/>
</dbReference>
<dbReference type="SUPFAM" id="SSF52343">
    <property type="entry name" value="Ferredoxin reductase-like, C-terminal NADP-linked domain"/>
    <property type="match status" value="1"/>
</dbReference>
<dbReference type="PRINTS" id="PR00371">
    <property type="entry name" value="FPNCR"/>
</dbReference>
<dbReference type="Pfam" id="PF00175">
    <property type="entry name" value="NAD_binding_1"/>
    <property type="match status" value="1"/>
</dbReference>
<feature type="transmembrane region" description="Helical" evidence="3">
    <location>
        <begin position="172"/>
        <end position="195"/>
    </location>
</feature>
<dbReference type="InterPro" id="IPR005625">
    <property type="entry name" value="PepSY-ass_TM"/>
</dbReference>
<keyword evidence="3" id="KW-1133">Transmembrane helix</keyword>
<evidence type="ECO:0000259" key="5">
    <source>
        <dbReference type="PROSITE" id="PS51384"/>
    </source>
</evidence>
<proteinExistence type="predicted"/>
<feature type="transmembrane region" description="Helical" evidence="3">
    <location>
        <begin position="12"/>
        <end position="33"/>
    </location>
</feature>
<feature type="transmembrane region" description="Helical" evidence="3">
    <location>
        <begin position="130"/>
        <end position="151"/>
    </location>
</feature>
<feature type="domain" description="Flavodoxin-like" evidence="4">
    <location>
        <begin position="341"/>
        <end position="476"/>
    </location>
</feature>
<comment type="caution">
    <text evidence="6">The sequence shown here is derived from an EMBL/GenBank/DDBJ whole genome shotgun (WGS) entry which is preliminary data.</text>
</comment>
<dbReference type="Pfam" id="PF00258">
    <property type="entry name" value="Flavodoxin_1"/>
    <property type="match status" value="1"/>
</dbReference>
<sequence>MTISIWRYSHLALAVSSFLFITLASVTGIILSFKPITEKTQSYKAKNFNQLTIAQVVPALTKNYTDIIEVSVDYNQFMVVDATDLNDNSGKFYIDPLTGKSLGKVGKENEFFQWITSLHRSLFLHQLGRFFVGLTSFLLFLIATSGTVLIIQRQRSLKRFFSKIVKDNFAQYYHVVLGRLLLIPIILISVTGTIMSLKTFEVIKEQKISHKIDFDAIKSNPEKKVTDFDVFKNTKLADVQSIEFPFSEDVEDYFTLKLSDKEITVNQLTGEVLTEKPYSKAKLLTTLSMDLHTGRTNAIWAIILAIASANILFFIYSGFVIWWKRRSSQVKNKYKFDQAEFIILVGSENGTTFRFAKAIHQQLLKSGKTSFIGQLNNYKVFPKAKQLIVLTATYGLGDAPTNSSKFISLLEKYKQLNSVQFSVVAFGSHAYPDFCKFGYEVNNALSHQDWAKPLLEIHTVNDRSPEEFTKWATLWAQTCDVELTSLSKLLETKPVKMQQFSVVEKTVSTNAETSFIIRLSPKKRMRFTSGDLLAIYPANDYRERQYSIGRMGKDVQLSVKLHAGGLGSGFLHRLEIGQVLNASIIKNEHFHFPSKAKTVIMISNGTGIAPFLGMLDQHSKGRNIHFYCGFRNKLSFELYENALKTELDKLTKLNVAYSREGEKQYVKDLLTKDAALVLKALKSDGVIMLCGSLSMQNDIIEWLEILCQREENRSISYYQSHGQVLMDCY</sequence>
<dbReference type="Proteomes" id="UP001501081">
    <property type="component" value="Unassembled WGS sequence"/>
</dbReference>
<dbReference type="SUPFAM" id="SSF52218">
    <property type="entry name" value="Flavoproteins"/>
    <property type="match status" value="1"/>
</dbReference>
<dbReference type="SUPFAM" id="SSF63380">
    <property type="entry name" value="Riboflavin synthase domain-like"/>
    <property type="match status" value="1"/>
</dbReference>
<keyword evidence="3" id="KW-0812">Transmembrane</keyword>
<dbReference type="EMBL" id="BAABAK010000016">
    <property type="protein sequence ID" value="GAA3978072.1"/>
    <property type="molecule type" value="Genomic_DNA"/>
</dbReference>
<evidence type="ECO:0000256" key="3">
    <source>
        <dbReference type="SAM" id="Phobius"/>
    </source>
</evidence>
<keyword evidence="7" id="KW-1185">Reference proteome</keyword>
<evidence type="ECO:0008006" key="8">
    <source>
        <dbReference type="Google" id="ProtNLM"/>
    </source>
</evidence>
<dbReference type="PANTHER" id="PTHR19384">
    <property type="entry name" value="NITRIC OXIDE SYNTHASE-RELATED"/>
    <property type="match status" value="1"/>
</dbReference>
<dbReference type="InterPro" id="IPR017927">
    <property type="entry name" value="FAD-bd_FR_type"/>
</dbReference>
<dbReference type="Gene3D" id="3.40.50.360">
    <property type="match status" value="1"/>
</dbReference>
<dbReference type="InterPro" id="IPR001709">
    <property type="entry name" value="Flavoprot_Pyr_Nucl_cyt_Rdtase"/>
</dbReference>
<dbReference type="PROSITE" id="PS50902">
    <property type="entry name" value="FLAVODOXIN_LIKE"/>
    <property type="match status" value="1"/>
</dbReference>
<feature type="domain" description="FAD-binding FR-type" evidence="5">
    <location>
        <begin position="495"/>
        <end position="593"/>
    </location>
</feature>
<dbReference type="RefSeq" id="WP_344768786.1">
    <property type="nucleotide sequence ID" value="NZ_BAABAK010000016.1"/>
</dbReference>
<name>A0ABP7Q8Q8_9SPHI</name>
<gene>
    <name evidence="6" type="ORF">GCM10022246_32930</name>
</gene>
<reference evidence="7" key="1">
    <citation type="journal article" date="2019" name="Int. J. Syst. Evol. Microbiol.">
        <title>The Global Catalogue of Microorganisms (GCM) 10K type strain sequencing project: providing services to taxonomists for standard genome sequencing and annotation.</title>
        <authorList>
            <consortium name="The Broad Institute Genomics Platform"/>
            <consortium name="The Broad Institute Genome Sequencing Center for Infectious Disease"/>
            <person name="Wu L."/>
            <person name="Ma J."/>
        </authorList>
    </citation>
    <scope>NUCLEOTIDE SEQUENCE [LARGE SCALE GENOMIC DNA]</scope>
    <source>
        <strain evidence="7">JCM 17338</strain>
    </source>
</reference>
<dbReference type="InterPro" id="IPR039261">
    <property type="entry name" value="FNR_nucleotide-bd"/>
</dbReference>
<dbReference type="PROSITE" id="PS51384">
    <property type="entry name" value="FAD_FR"/>
    <property type="match status" value="1"/>
</dbReference>
<dbReference type="Pfam" id="PF03929">
    <property type="entry name" value="PepSY_TM"/>
    <property type="match status" value="1"/>
</dbReference>
<evidence type="ECO:0000256" key="2">
    <source>
        <dbReference type="ARBA" id="ARBA00022630"/>
    </source>
</evidence>
<evidence type="ECO:0000256" key="1">
    <source>
        <dbReference type="ARBA" id="ARBA00022605"/>
    </source>
</evidence>
<feature type="transmembrane region" description="Helical" evidence="3">
    <location>
        <begin position="298"/>
        <end position="323"/>
    </location>
</feature>
<evidence type="ECO:0000313" key="6">
    <source>
        <dbReference type="EMBL" id="GAA3978072.1"/>
    </source>
</evidence>
<evidence type="ECO:0000259" key="4">
    <source>
        <dbReference type="PROSITE" id="PS50902"/>
    </source>
</evidence>
<evidence type="ECO:0000313" key="7">
    <source>
        <dbReference type="Proteomes" id="UP001501081"/>
    </source>
</evidence>
<keyword evidence="1" id="KW-0028">Amino-acid biosynthesis</keyword>
<dbReference type="InterPro" id="IPR001433">
    <property type="entry name" value="OxRdtase_FAD/NAD-bd"/>
</dbReference>
<dbReference type="PANTHER" id="PTHR19384:SF84">
    <property type="entry name" value="METHIONINE SYNTHASE REDUCTASE"/>
    <property type="match status" value="1"/>
</dbReference>
<accession>A0ABP7Q8Q8</accession>
<dbReference type="InterPro" id="IPR008254">
    <property type="entry name" value="Flavodoxin/NO_synth"/>
</dbReference>
<dbReference type="InterPro" id="IPR017938">
    <property type="entry name" value="Riboflavin_synthase-like_b-brl"/>
</dbReference>